<dbReference type="EMBL" id="BPUB01000001">
    <property type="protein sequence ID" value="GJG58223.1"/>
    <property type="molecule type" value="Genomic_DNA"/>
</dbReference>
<reference evidence="1" key="1">
    <citation type="journal article" date="2022" name="Int. J. Syst. Evol. Microbiol.">
        <title>Prevotella lacticifex sp. nov., isolated from the rumen of cows.</title>
        <authorList>
            <person name="Shinkai T."/>
            <person name="Ikeyama N."/>
            <person name="Kumagai M."/>
            <person name="Ohmori H."/>
            <person name="Sakamoto M."/>
            <person name="Ohkuma M."/>
            <person name="Mitsumori M."/>
        </authorList>
    </citation>
    <scope>NUCLEOTIDE SEQUENCE</scope>
    <source>
        <strain evidence="1">R5076</strain>
    </source>
</reference>
<keyword evidence="2" id="KW-1185">Reference proteome</keyword>
<protein>
    <submittedName>
        <fullName evidence="1">Uncharacterized protein</fullName>
    </submittedName>
</protein>
<evidence type="ECO:0000313" key="2">
    <source>
        <dbReference type="Proteomes" id="UP000825483"/>
    </source>
</evidence>
<organism evidence="1 2">
    <name type="scientific">Prevotella lacticifex</name>
    <dbReference type="NCBI Taxonomy" id="2854755"/>
    <lineage>
        <taxon>Bacteria</taxon>
        <taxon>Pseudomonadati</taxon>
        <taxon>Bacteroidota</taxon>
        <taxon>Bacteroidia</taxon>
        <taxon>Bacteroidales</taxon>
        <taxon>Prevotellaceae</taxon>
        <taxon>Prevotella</taxon>
    </lineage>
</organism>
<dbReference type="AlphaFoldDB" id="A0A9R1C906"/>
<proteinExistence type="predicted"/>
<accession>A0A9R1C906</accession>
<comment type="caution">
    <text evidence="1">The sequence shown here is derived from an EMBL/GenBank/DDBJ whole genome shotgun (WGS) entry which is preliminary data.</text>
</comment>
<dbReference type="Proteomes" id="UP000825483">
    <property type="component" value="Unassembled WGS sequence"/>
</dbReference>
<evidence type="ECO:0000313" key="1">
    <source>
        <dbReference type="EMBL" id="GJG58223.1"/>
    </source>
</evidence>
<gene>
    <name evidence="1" type="ORF">PRLR5076_10740</name>
</gene>
<sequence>MPFLKQCSTYFKAVGPSFEGGHKALPAPGKCNQSMDMYVKIKDIKEGTWQADLSQMGQSAESK</sequence>
<name>A0A9R1C906_9BACT</name>